<comment type="caution">
    <text evidence="2">The sequence shown here is derived from an EMBL/GenBank/DDBJ whole genome shotgun (WGS) entry which is preliminary data.</text>
</comment>
<name>A0ABT3IL61_9BACT</name>
<proteinExistence type="predicted"/>
<protein>
    <submittedName>
        <fullName evidence="2">Uncharacterized protein</fullName>
    </submittedName>
</protein>
<organism evidence="2 3">
    <name type="scientific">Chitinophaga nivalis</name>
    <dbReference type="NCBI Taxonomy" id="2991709"/>
    <lineage>
        <taxon>Bacteria</taxon>
        <taxon>Pseudomonadati</taxon>
        <taxon>Bacteroidota</taxon>
        <taxon>Chitinophagia</taxon>
        <taxon>Chitinophagales</taxon>
        <taxon>Chitinophagaceae</taxon>
        <taxon>Chitinophaga</taxon>
    </lineage>
</organism>
<feature type="transmembrane region" description="Helical" evidence="1">
    <location>
        <begin position="30"/>
        <end position="49"/>
    </location>
</feature>
<sequence>MLFFTIMNYLQFLILSYFYWLIIKNKKVKRLIQVIPFALLVIVLLDLFKLEGLKYFNSISISVRTFILIIYAILYFLELLRDDELIKNAIFINSLPTFWFNSALFTYHCCSFLYALSYNFLQSNIISEKKETTMTLLALNYFAGIIQIILFYIGLSKMKKKKYEYS</sequence>
<keyword evidence="1" id="KW-1133">Transmembrane helix</keyword>
<reference evidence="2 3" key="1">
    <citation type="submission" date="2022-10" db="EMBL/GenBank/DDBJ databases">
        <title>Chitinophaga nivalis PC15 sp. nov., isolated from Pyeongchang county, South Korea.</title>
        <authorList>
            <person name="Trinh H.N."/>
        </authorList>
    </citation>
    <scope>NUCLEOTIDE SEQUENCE [LARGE SCALE GENOMIC DNA]</scope>
    <source>
        <strain evidence="2 3">PC14</strain>
    </source>
</reference>
<keyword evidence="1" id="KW-0472">Membrane</keyword>
<feature type="transmembrane region" description="Helical" evidence="1">
    <location>
        <begin position="6"/>
        <end position="23"/>
    </location>
</feature>
<feature type="transmembrane region" description="Helical" evidence="1">
    <location>
        <begin position="55"/>
        <end position="77"/>
    </location>
</feature>
<accession>A0ABT3IL61</accession>
<dbReference type="RefSeq" id="WP_264730544.1">
    <property type="nucleotide sequence ID" value="NZ_JAPDNR010000001.1"/>
</dbReference>
<feature type="transmembrane region" description="Helical" evidence="1">
    <location>
        <begin position="98"/>
        <end position="116"/>
    </location>
</feature>
<gene>
    <name evidence="2" type="ORF">OL497_12440</name>
</gene>
<feature type="transmembrane region" description="Helical" evidence="1">
    <location>
        <begin position="136"/>
        <end position="155"/>
    </location>
</feature>
<evidence type="ECO:0000313" key="3">
    <source>
        <dbReference type="Proteomes" id="UP001207742"/>
    </source>
</evidence>
<keyword evidence="3" id="KW-1185">Reference proteome</keyword>
<keyword evidence="1" id="KW-0812">Transmembrane</keyword>
<dbReference type="Proteomes" id="UP001207742">
    <property type="component" value="Unassembled WGS sequence"/>
</dbReference>
<dbReference type="EMBL" id="JAPDNS010000001">
    <property type="protein sequence ID" value="MCW3484711.1"/>
    <property type="molecule type" value="Genomic_DNA"/>
</dbReference>
<evidence type="ECO:0000256" key="1">
    <source>
        <dbReference type="SAM" id="Phobius"/>
    </source>
</evidence>
<evidence type="ECO:0000313" key="2">
    <source>
        <dbReference type="EMBL" id="MCW3484711.1"/>
    </source>
</evidence>